<name>A0A8K0HD79_9ROSA</name>
<accession>A0A8K0HD79</accession>
<dbReference type="GO" id="GO:0004497">
    <property type="term" value="F:monooxygenase activity"/>
    <property type="evidence" value="ECO:0007669"/>
    <property type="project" value="InterPro"/>
</dbReference>
<organism evidence="10 11">
    <name type="scientific">Rhamnella rubrinervis</name>
    <dbReference type="NCBI Taxonomy" id="2594499"/>
    <lineage>
        <taxon>Eukaryota</taxon>
        <taxon>Viridiplantae</taxon>
        <taxon>Streptophyta</taxon>
        <taxon>Embryophyta</taxon>
        <taxon>Tracheophyta</taxon>
        <taxon>Spermatophyta</taxon>
        <taxon>Magnoliopsida</taxon>
        <taxon>eudicotyledons</taxon>
        <taxon>Gunneridae</taxon>
        <taxon>Pentapetalae</taxon>
        <taxon>rosids</taxon>
        <taxon>fabids</taxon>
        <taxon>Rosales</taxon>
        <taxon>Rhamnaceae</taxon>
        <taxon>rhamnoid group</taxon>
        <taxon>Rhamneae</taxon>
        <taxon>Rhamnella</taxon>
    </lineage>
</organism>
<dbReference type="Proteomes" id="UP000796880">
    <property type="component" value="Unassembled WGS sequence"/>
</dbReference>
<feature type="region of interest" description="Disordered" evidence="8">
    <location>
        <begin position="115"/>
        <end position="139"/>
    </location>
</feature>
<keyword evidence="5" id="KW-0560">Oxidoreductase</keyword>
<dbReference type="Gene3D" id="1.10.630.10">
    <property type="entry name" value="Cytochrome P450"/>
    <property type="match status" value="1"/>
</dbReference>
<keyword evidence="9" id="KW-1133">Transmembrane helix</keyword>
<proteinExistence type="inferred from homology"/>
<keyword evidence="9" id="KW-0472">Membrane</keyword>
<dbReference type="InterPro" id="IPR001128">
    <property type="entry name" value="Cyt_P450"/>
</dbReference>
<reference evidence="10" key="1">
    <citation type="submission" date="2020-03" db="EMBL/GenBank/DDBJ databases">
        <title>A high-quality chromosome-level genome assembly of a woody plant with both climbing and erect habits, Rhamnella rubrinervis.</title>
        <authorList>
            <person name="Lu Z."/>
            <person name="Yang Y."/>
            <person name="Zhu X."/>
            <person name="Sun Y."/>
        </authorList>
    </citation>
    <scope>NUCLEOTIDE SEQUENCE</scope>
    <source>
        <strain evidence="10">BYM</strain>
        <tissue evidence="10">Leaf</tissue>
    </source>
</reference>
<evidence type="ECO:0000256" key="1">
    <source>
        <dbReference type="ARBA" id="ARBA00001971"/>
    </source>
</evidence>
<dbReference type="EMBL" id="VOIH02000003">
    <property type="protein sequence ID" value="KAF3450190.1"/>
    <property type="molecule type" value="Genomic_DNA"/>
</dbReference>
<keyword evidence="6 7" id="KW-0408">Iron</keyword>
<dbReference type="InterPro" id="IPR002401">
    <property type="entry name" value="Cyt_P450_E_grp-I"/>
</dbReference>
<comment type="subcellular location">
    <subcellularLocation>
        <location evidence="2">Membrane</location>
        <topology evidence="2">Single-pass membrane protein</topology>
    </subcellularLocation>
</comment>
<dbReference type="PANTHER" id="PTHR24286">
    <property type="entry name" value="CYTOCHROME P450 26"/>
    <property type="match status" value="1"/>
</dbReference>
<dbReference type="GO" id="GO:0020037">
    <property type="term" value="F:heme binding"/>
    <property type="evidence" value="ECO:0007669"/>
    <property type="project" value="InterPro"/>
</dbReference>
<evidence type="ECO:0000256" key="8">
    <source>
        <dbReference type="SAM" id="MobiDB-lite"/>
    </source>
</evidence>
<dbReference type="InterPro" id="IPR036396">
    <property type="entry name" value="Cyt_P450_sf"/>
</dbReference>
<sequence>MDMVIIFQPLPLLLFIIVFITSAYFLLNHRRSSTTKNLPPGGSRWPIIGETLEFLHKTPENFIKHKIQKYSSQVFMTNILGEPTAVFSGPAANKFIISNEHKLVKAWSPPSQRKLFRMSNSPAPAPAPKQSTSPSRPTGFLRPESRYVGLFDFLANKHLRRCLEGKEEAKVYHLAKAFTLTLACNYFMGMEDVGRAEKMVGKFDDLAMGIHSLSLNFPGTIFYRANKAVGELRREIEAIIMEKSVKMGDGVVMEDFLSQLIAGNQSGRKYMPPAKIVDTIIGLLTASYSSAATVITFMVKYTGERPDVYQKILSEQSEIYSKRGSDDELGWDHIHKMKYTWAVACETMRLVPPLQGAFREVLTDFDFAGFTISKGCKIYWALNMPNKNPEYFKDPEKFDPSRFEEENNGGVKSHNIQPYTFIPFGGGPKMCSGKEYARLVILTFIHNFVNKFKWQVLFPNEKILSSLIMPTPEQGLPVFLQPL</sequence>
<dbReference type="OrthoDB" id="1372046at2759"/>
<evidence type="ECO:0000256" key="6">
    <source>
        <dbReference type="ARBA" id="ARBA00023004"/>
    </source>
</evidence>
<keyword evidence="11" id="KW-1185">Reference proteome</keyword>
<dbReference type="GO" id="GO:0016705">
    <property type="term" value="F:oxidoreductase activity, acting on paired donors, with incorporation or reduction of molecular oxygen"/>
    <property type="evidence" value="ECO:0007669"/>
    <property type="project" value="InterPro"/>
</dbReference>
<keyword evidence="4 7" id="KW-0479">Metal-binding</keyword>
<feature type="transmembrane region" description="Helical" evidence="9">
    <location>
        <begin position="6"/>
        <end position="27"/>
    </location>
</feature>
<dbReference type="SUPFAM" id="SSF48264">
    <property type="entry name" value="Cytochrome P450"/>
    <property type="match status" value="1"/>
</dbReference>
<dbReference type="GO" id="GO:0016125">
    <property type="term" value="P:sterol metabolic process"/>
    <property type="evidence" value="ECO:0007669"/>
    <property type="project" value="TreeGrafter"/>
</dbReference>
<comment type="caution">
    <text evidence="10">The sequence shown here is derived from an EMBL/GenBank/DDBJ whole genome shotgun (WGS) entry which is preliminary data.</text>
</comment>
<dbReference type="AlphaFoldDB" id="A0A8K0HD79"/>
<evidence type="ECO:0000256" key="4">
    <source>
        <dbReference type="ARBA" id="ARBA00022723"/>
    </source>
</evidence>
<evidence type="ECO:0000256" key="5">
    <source>
        <dbReference type="ARBA" id="ARBA00023002"/>
    </source>
</evidence>
<evidence type="ECO:0008006" key="12">
    <source>
        <dbReference type="Google" id="ProtNLM"/>
    </source>
</evidence>
<evidence type="ECO:0000256" key="9">
    <source>
        <dbReference type="SAM" id="Phobius"/>
    </source>
</evidence>
<evidence type="ECO:0000256" key="7">
    <source>
        <dbReference type="PIRSR" id="PIRSR602401-1"/>
    </source>
</evidence>
<keyword evidence="7" id="KW-0349">Heme</keyword>
<dbReference type="GO" id="GO:0016020">
    <property type="term" value="C:membrane"/>
    <property type="evidence" value="ECO:0007669"/>
    <property type="project" value="UniProtKB-SubCell"/>
</dbReference>
<feature type="transmembrane region" description="Helical" evidence="9">
    <location>
        <begin position="276"/>
        <end position="299"/>
    </location>
</feature>
<dbReference type="Pfam" id="PF00067">
    <property type="entry name" value="p450"/>
    <property type="match status" value="1"/>
</dbReference>
<feature type="binding site" description="axial binding residue" evidence="7">
    <location>
        <position position="431"/>
    </location>
    <ligand>
        <name>heme</name>
        <dbReference type="ChEBI" id="CHEBI:30413"/>
    </ligand>
    <ligandPart>
        <name>Fe</name>
        <dbReference type="ChEBI" id="CHEBI:18248"/>
    </ligandPart>
</feature>
<dbReference type="PANTHER" id="PTHR24286:SF88">
    <property type="entry name" value="BETA-AMYRIN 28-OXIDASE-LIKE"/>
    <property type="match status" value="1"/>
</dbReference>
<evidence type="ECO:0000313" key="10">
    <source>
        <dbReference type="EMBL" id="KAF3450190.1"/>
    </source>
</evidence>
<evidence type="ECO:0000256" key="2">
    <source>
        <dbReference type="ARBA" id="ARBA00004167"/>
    </source>
</evidence>
<comment type="similarity">
    <text evidence="3">Belongs to the cytochrome P450 family.</text>
</comment>
<dbReference type="FunFam" id="1.10.630.10:FF:000022">
    <property type="entry name" value="Taxadiene 5-alpha hydroxylase"/>
    <property type="match status" value="1"/>
</dbReference>
<dbReference type="PRINTS" id="PR00463">
    <property type="entry name" value="EP450I"/>
</dbReference>
<evidence type="ECO:0000313" key="11">
    <source>
        <dbReference type="Proteomes" id="UP000796880"/>
    </source>
</evidence>
<keyword evidence="9" id="KW-0812">Transmembrane</keyword>
<dbReference type="GO" id="GO:0005506">
    <property type="term" value="F:iron ion binding"/>
    <property type="evidence" value="ECO:0007669"/>
    <property type="project" value="InterPro"/>
</dbReference>
<gene>
    <name evidence="10" type="ORF">FNV43_RR06270</name>
</gene>
<protein>
    <recommendedName>
        <fullName evidence="12">Cytochrome P450</fullName>
    </recommendedName>
</protein>
<dbReference type="PRINTS" id="PR00385">
    <property type="entry name" value="P450"/>
</dbReference>
<comment type="cofactor">
    <cofactor evidence="1 7">
        <name>heme</name>
        <dbReference type="ChEBI" id="CHEBI:30413"/>
    </cofactor>
</comment>
<evidence type="ECO:0000256" key="3">
    <source>
        <dbReference type="ARBA" id="ARBA00010617"/>
    </source>
</evidence>